<dbReference type="PRINTS" id="PR00038">
    <property type="entry name" value="HTHLUXR"/>
</dbReference>
<dbReference type="Proteomes" id="UP001565243">
    <property type="component" value="Unassembled WGS sequence"/>
</dbReference>
<dbReference type="PROSITE" id="PS00622">
    <property type="entry name" value="HTH_LUXR_1"/>
    <property type="match status" value="1"/>
</dbReference>
<comment type="caution">
    <text evidence="11">The sequence shown here is derived from an EMBL/GenBank/DDBJ whole genome shotgun (WGS) entry which is preliminary data.</text>
</comment>
<evidence type="ECO:0000256" key="7">
    <source>
        <dbReference type="ARBA" id="ARBA00023277"/>
    </source>
</evidence>
<sequence length="917" mass="104615">MLIPSKLSRPMRLQDTVVRERLLARLAVVPDYRLTLVTSPAGYGKTTLMAHWAAGKNALGWYSLDESDNKPERFASYLIAAVQQATGGHCVKSEALSQKHQYASLNALFAQLFVELADWQQPVMLVIDDYHLITNADIHEGMRFFLRHQPDNFSLVILSRTLPPLGIANLRVRGQLLELIVSELAFTHSETQQFFDCRLKEPIEQADSNRFCDNVAGWATALQLIALSASQSSTPALQSTQHSARKLTGLNASHLSQYLVEEVLDRVDTPTRDFLLRCSLLRSMNDALIVRLTGSDNGQQRLENLESQGLFLHRMDGTGEWFNFHPLFASFLRQRCQWELAAELPEIHRAAAQGWLAQGFPAEAIHHALSAEDTGLLRDILLQHAWALFNQSELALLEECLNALRYDQLIVNPKLVLLQAWLIQSQHRYVEVDALLSRAESEMQRRNISMTQELAAEFNALRAQVAINDGREEEAARLATEALRFLPHNSYYSRIVATSVTGEIQHCKGDLARALPLMQQTEQIARRFQVYHYALWALLQQSEILIAQGFLQAAFEMQDRAFELVHEQHLEQLPMHEFLLRLRSQVLWSWSRLDDAEQAARQGLEVLSNFQPQQQLQCLAMLAKCALARGQLDNAQHYLQRCENLIKTGQYHSDWVTNTDKSRVIYWQLTGNKTAAQRWLQQAGKPGGADNHFQQGQWRSIARVQILLEQFSEAEVVLDELNSNARQLRLTSDLNRNLLLSNLLYWRTGRKSDAQRVLIEALSLANRTGFISHFVIEGEMMAQQLRQLLQLNLLPELEQRRAQQILRELNQHHRHKFAHFDESFVSKLLSHPQVPELIRTSPLTQREWQVLGLIYSGYSNEQIAGELDVAATTIKTHIRNLYQKMGIAHRQDAVQHARQLLEVMGYGTPDTAVTCQP</sequence>
<keyword evidence="4 8" id="KW-0238">DNA-binding</keyword>
<dbReference type="SMART" id="SM00421">
    <property type="entry name" value="HTH_LUXR"/>
    <property type="match status" value="1"/>
</dbReference>
<evidence type="ECO:0000256" key="6">
    <source>
        <dbReference type="ARBA" id="ARBA00023163"/>
    </source>
</evidence>
<dbReference type="SUPFAM" id="SSF52540">
    <property type="entry name" value="P-loop containing nucleoside triphosphate hydrolases"/>
    <property type="match status" value="1"/>
</dbReference>
<dbReference type="NCBIfam" id="NF003420">
    <property type="entry name" value="PRK04841.1"/>
    <property type="match status" value="1"/>
</dbReference>
<evidence type="ECO:0000259" key="10">
    <source>
        <dbReference type="PROSITE" id="PS50043"/>
    </source>
</evidence>
<comment type="similarity">
    <text evidence="8">Belongs to the MalT family.</text>
</comment>
<dbReference type="PANTHER" id="PTHR44688">
    <property type="entry name" value="DNA-BINDING TRANSCRIPTIONAL ACTIVATOR DEVR_DOSR"/>
    <property type="match status" value="1"/>
</dbReference>
<keyword evidence="12" id="KW-1185">Reference proteome</keyword>
<dbReference type="SUPFAM" id="SSF48452">
    <property type="entry name" value="TPR-like"/>
    <property type="match status" value="1"/>
</dbReference>
<evidence type="ECO:0000256" key="4">
    <source>
        <dbReference type="ARBA" id="ARBA00023125"/>
    </source>
</evidence>
<comment type="activity regulation">
    <text evidence="8">Activated by ATP and maltotriose, which are both required for DNA binding.</text>
</comment>
<dbReference type="InterPro" id="IPR000792">
    <property type="entry name" value="Tscrpt_reg_LuxR_C"/>
</dbReference>
<dbReference type="EMBL" id="JBGFFX010000004">
    <property type="protein sequence ID" value="MEY8770603.1"/>
    <property type="molecule type" value="Genomic_DNA"/>
</dbReference>
<feature type="domain" description="HTH luxR-type" evidence="10">
    <location>
        <begin position="836"/>
        <end position="901"/>
    </location>
</feature>
<feature type="binding site" evidence="8">
    <location>
        <begin position="39"/>
        <end position="46"/>
    </location>
    <ligand>
        <name>ATP</name>
        <dbReference type="ChEBI" id="CHEBI:30616"/>
    </ligand>
</feature>
<keyword evidence="5 8" id="KW-0010">Activator</keyword>
<dbReference type="Pfam" id="PF25873">
    <property type="entry name" value="WHD_MalT"/>
    <property type="match status" value="1"/>
</dbReference>
<dbReference type="PANTHER" id="PTHR44688:SF16">
    <property type="entry name" value="DNA-BINDING TRANSCRIPTIONAL ACTIVATOR DEVR_DOSR"/>
    <property type="match status" value="1"/>
</dbReference>
<feature type="coiled-coil region" evidence="9">
    <location>
        <begin position="704"/>
        <end position="731"/>
    </location>
</feature>
<comment type="subunit">
    <text evidence="8">Monomer in solution. Oligomerizes to an active state in the presence of the positive effectors ATP and maltotriose.</text>
</comment>
<accession>A0ABV4E6Q3</accession>
<evidence type="ECO:0000256" key="5">
    <source>
        <dbReference type="ARBA" id="ARBA00023159"/>
    </source>
</evidence>
<keyword evidence="7 8" id="KW-0119">Carbohydrate metabolism</keyword>
<proteinExistence type="inferred from homology"/>
<keyword evidence="1 8" id="KW-0547">Nucleotide-binding</keyword>
<evidence type="ECO:0000256" key="9">
    <source>
        <dbReference type="SAM" id="Coils"/>
    </source>
</evidence>
<dbReference type="InterPro" id="IPR027417">
    <property type="entry name" value="P-loop_NTPase"/>
</dbReference>
<dbReference type="Gene3D" id="1.10.10.10">
    <property type="entry name" value="Winged helix-like DNA-binding domain superfamily/Winged helix DNA-binding domain"/>
    <property type="match status" value="1"/>
</dbReference>
<dbReference type="InterPro" id="IPR023768">
    <property type="entry name" value="Tscrpt_reg_HTH_MalT"/>
</dbReference>
<dbReference type="InterPro" id="IPR011990">
    <property type="entry name" value="TPR-like_helical_dom_sf"/>
</dbReference>
<evidence type="ECO:0000256" key="3">
    <source>
        <dbReference type="ARBA" id="ARBA00023015"/>
    </source>
</evidence>
<evidence type="ECO:0000256" key="1">
    <source>
        <dbReference type="ARBA" id="ARBA00022741"/>
    </source>
</evidence>
<dbReference type="InterPro" id="IPR041617">
    <property type="entry name" value="TPR_MalT"/>
</dbReference>
<dbReference type="SUPFAM" id="SSF46894">
    <property type="entry name" value="C-terminal effector domain of the bipartite response regulators"/>
    <property type="match status" value="1"/>
</dbReference>
<protein>
    <recommendedName>
        <fullName evidence="8">HTH-type transcriptional regulator MalT</fullName>
    </recommendedName>
    <alternativeName>
        <fullName evidence="8">ATP-dependent transcriptional activator MalT</fullName>
    </alternativeName>
</protein>
<keyword evidence="2 8" id="KW-0067">ATP-binding</keyword>
<gene>
    <name evidence="8 11" type="primary">malT</name>
    <name evidence="11" type="ORF">AB6T85_09205</name>
</gene>
<dbReference type="InterPro" id="IPR036388">
    <property type="entry name" value="WH-like_DNA-bd_sf"/>
</dbReference>
<dbReference type="CDD" id="cd06170">
    <property type="entry name" value="LuxR_C_like"/>
    <property type="match status" value="1"/>
</dbReference>
<dbReference type="InterPro" id="IPR059106">
    <property type="entry name" value="WHD_MalT"/>
</dbReference>
<dbReference type="Gene3D" id="1.25.40.10">
    <property type="entry name" value="Tetratricopeptide repeat domain"/>
    <property type="match status" value="1"/>
</dbReference>
<evidence type="ECO:0000313" key="11">
    <source>
        <dbReference type="EMBL" id="MEY8770603.1"/>
    </source>
</evidence>
<dbReference type="Pfam" id="PF17874">
    <property type="entry name" value="TPR_MalT"/>
    <property type="match status" value="1"/>
</dbReference>
<evidence type="ECO:0000256" key="2">
    <source>
        <dbReference type="ARBA" id="ARBA00022840"/>
    </source>
</evidence>
<keyword evidence="6 8" id="KW-0804">Transcription</keyword>
<organism evidence="11 12">
    <name type="scientific">Erwinia aeris</name>
    <dbReference type="NCBI Taxonomy" id="3239803"/>
    <lineage>
        <taxon>Bacteria</taxon>
        <taxon>Pseudomonadati</taxon>
        <taxon>Pseudomonadota</taxon>
        <taxon>Gammaproteobacteria</taxon>
        <taxon>Enterobacterales</taxon>
        <taxon>Erwiniaceae</taxon>
        <taxon>Erwinia</taxon>
    </lineage>
</organism>
<keyword evidence="9" id="KW-0175">Coiled coil</keyword>
<reference evidence="11 12" key="1">
    <citation type="submission" date="2024-07" db="EMBL/GenBank/DDBJ databases">
        <authorList>
            <person name="Hebao G."/>
        </authorList>
    </citation>
    <scope>NUCLEOTIDE SEQUENCE [LARGE SCALE GENOMIC DNA]</scope>
    <source>
        <strain evidence="11 12">ACCC 02193</strain>
    </source>
</reference>
<name>A0ABV4E6Q3_9GAMM</name>
<dbReference type="HAMAP" id="MF_01247">
    <property type="entry name" value="HTH_type_MalT"/>
    <property type="match status" value="1"/>
</dbReference>
<comment type="function">
    <text evidence="8">Positively regulates the transcription of the maltose regulon whose gene products are responsible for uptake and catabolism of malto-oligosaccharides. Specifically binds to the promoter region of its target genes, recognizing a short DNA motif called the MalT box.</text>
</comment>
<dbReference type="RefSeq" id="WP_253456610.1">
    <property type="nucleotide sequence ID" value="NZ_JBGFFX010000004.1"/>
</dbReference>
<evidence type="ECO:0000256" key="8">
    <source>
        <dbReference type="HAMAP-Rule" id="MF_01247"/>
    </source>
</evidence>
<evidence type="ECO:0000313" key="12">
    <source>
        <dbReference type="Proteomes" id="UP001565243"/>
    </source>
</evidence>
<dbReference type="Pfam" id="PF00196">
    <property type="entry name" value="GerE"/>
    <property type="match status" value="1"/>
</dbReference>
<dbReference type="InterPro" id="IPR016032">
    <property type="entry name" value="Sig_transdc_resp-reg_C-effctor"/>
</dbReference>
<keyword evidence="3 8" id="KW-0805">Transcription regulation</keyword>
<dbReference type="PROSITE" id="PS50043">
    <property type="entry name" value="HTH_LUXR_2"/>
    <property type="match status" value="1"/>
</dbReference>